<dbReference type="PANTHER" id="PTHR16803:SF0">
    <property type="entry name" value="HIGH AFFINITY IMMUNOGLOBULIN EPSILON RECEPTOR SUBUNIT GAMMA"/>
    <property type="match status" value="1"/>
</dbReference>
<evidence type="ECO:0000256" key="6">
    <source>
        <dbReference type="ARBA" id="ARBA00023170"/>
    </source>
</evidence>
<sequence length="109" mass="11794">KGKGPELRGRRGRKGATLWSGSRSGAARRAQLHGAVRASDPQLAAPQPLPKMFPAVVLLLILLVEQAAALGEPQLCYILDAILFLYGIILTLLYCRLKLQVRKAATASY</sequence>
<dbReference type="GO" id="GO:0009897">
    <property type="term" value="C:external side of plasma membrane"/>
    <property type="evidence" value="ECO:0007669"/>
    <property type="project" value="TreeGrafter"/>
</dbReference>
<dbReference type="GO" id="GO:0019767">
    <property type="term" value="F:IgE receptor activity"/>
    <property type="evidence" value="ECO:0007669"/>
    <property type="project" value="InterPro"/>
</dbReference>
<dbReference type="GO" id="GO:0050766">
    <property type="term" value="P:positive regulation of phagocytosis"/>
    <property type="evidence" value="ECO:0007669"/>
    <property type="project" value="TreeGrafter"/>
</dbReference>
<evidence type="ECO:0000313" key="10">
    <source>
        <dbReference type="Proteomes" id="UP000308365"/>
    </source>
</evidence>
<evidence type="ECO:0000313" key="9">
    <source>
        <dbReference type="EMBL" id="TKC35183.1"/>
    </source>
</evidence>
<evidence type="ECO:0008006" key="11">
    <source>
        <dbReference type="Google" id="ProtNLM"/>
    </source>
</evidence>
<feature type="non-terminal residue" evidence="9">
    <location>
        <position position="109"/>
    </location>
</feature>
<keyword evidence="2" id="KW-1003">Cell membrane</keyword>
<evidence type="ECO:0000256" key="7">
    <source>
        <dbReference type="SAM" id="MobiDB-lite"/>
    </source>
</evidence>
<dbReference type="GO" id="GO:0042590">
    <property type="term" value="P:antigen processing and presentation of exogenous peptide antigen via MHC class I"/>
    <property type="evidence" value="ECO:0007669"/>
    <property type="project" value="TreeGrafter"/>
</dbReference>
<dbReference type="GO" id="GO:0019886">
    <property type="term" value="P:antigen processing and presentation of exogenous peptide antigen via MHC class II"/>
    <property type="evidence" value="ECO:0007669"/>
    <property type="project" value="TreeGrafter"/>
</dbReference>
<dbReference type="GO" id="GO:0016064">
    <property type="term" value="P:immunoglobulin mediated immune response"/>
    <property type="evidence" value="ECO:0007669"/>
    <property type="project" value="TreeGrafter"/>
</dbReference>
<dbReference type="GO" id="GO:0010543">
    <property type="term" value="P:regulation of platelet activation"/>
    <property type="evidence" value="ECO:0007669"/>
    <property type="project" value="TreeGrafter"/>
</dbReference>
<evidence type="ECO:0000256" key="5">
    <source>
        <dbReference type="ARBA" id="ARBA00023157"/>
    </source>
</evidence>
<evidence type="ECO:0000256" key="3">
    <source>
        <dbReference type="ARBA" id="ARBA00022553"/>
    </source>
</evidence>
<keyword evidence="3" id="KW-0597">Phosphoprotein</keyword>
<dbReference type="GO" id="GO:0038094">
    <property type="term" value="P:Fc-gamma receptor signaling pathway"/>
    <property type="evidence" value="ECO:0007669"/>
    <property type="project" value="TreeGrafter"/>
</dbReference>
<evidence type="ECO:0000256" key="4">
    <source>
        <dbReference type="ARBA" id="ARBA00022859"/>
    </source>
</evidence>
<protein>
    <recommendedName>
        <fullName evidence="11">Fc receptor gamma-chain</fullName>
    </recommendedName>
</protein>
<feature type="transmembrane region" description="Helical" evidence="8">
    <location>
        <begin position="52"/>
        <end position="71"/>
    </location>
</feature>
<dbReference type="AlphaFoldDB" id="A0A4U1EGQ5"/>
<dbReference type="Pfam" id="PF11628">
    <property type="entry name" value="TCR_zetazeta"/>
    <property type="match status" value="1"/>
</dbReference>
<keyword evidence="8" id="KW-0812">Transmembrane</keyword>
<dbReference type="InterPro" id="IPR021663">
    <property type="entry name" value="CD3_zeta/IgE_Fc_rcpt_gamma"/>
</dbReference>
<comment type="subcellular location">
    <subcellularLocation>
        <location evidence="1">Cell membrane</location>
        <topology evidence="1">Single-pass type I membrane protein</topology>
    </subcellularLocation>
</comment>
<dbReference type="InterPro" id="IPR042340">
    <property type="entry name" value="FCER1G"/>
</dbReference>
<dbReference type="GO" id="GO:0030593">
    <property type="term" value="P:neutrophil chemotaxis"/>
    <property type="evidence" value="ECO:0007669"/>
    <property type="project" value="TreeGrafter"/>
</dbReference>
<dbReference type="EMBL" id="RWIC01001602">
    <property type="protein sequence ID" value="TKC35183.1"/>
    <property type="molecule type" value="Genomic_DNA"/>
</dbReference>
<dbReference type="GO" id="GO:0002431">
    <property type="term" value="P:Fc receptor mediated stimulatory signaling pathway"/>
    <property type="evidence" value="ECO:0007669"/>
    <property type="project" value="TreeGrafter"/>
</dbReference>
<keyword evidence="6" id="KW-0675">Receptor</keyword>
<dbReference type="GO" id="GO:0045087">
    <property type="term" value="P:innate immune response"/>
    <property type="evidence" value="ECO:0007669"/>
    <property type="project" value="TreeGrafter"/>
</dbReference>
<evidence type="ECO:0000256" key="8">
    <source>
        <dbReference type="SAM" id="Phobius"/>
    </source>
</evidence>
<gene>
    <name evidence="9" type="ORF">EI555_009180</name>
</gene>
<reference evidence="10" key="1">
    <citation type="journal article" date="2019" name="IScience">
        <title>Narwhal Genome Reveals Long-Term Low Genetic Diversity despite Current Large Abundance Size.</title>
        <authorList>
            <person name="Westbury M.V."/>
            <person name="Petersen B."/>
            <person name="Garde E."/>
            <person name="Heide-Jorgensen M.P."/>
            <person name="Lorenzen E.D."/>
        </authorList>
    </citation>
    <scope>NUCLEOTIDE SEQUENCE [LARGE SCALE GENOMIC DNA]</scope>
</reference>
<name>A0A4U1EGQ5_MONMO</name>
<keyword evidence="8" id="KW-1133">Transmembrane helix</keyword>
<keyword evidence="8" id="KW-0472">Membrane</keyword>
<accession>A0A4U1EGQ5</accession>
<dbReference type="GO" id="GO:0042742">
    <property type="term" value="P:defense response to bacterium"/>
    <property type="evidence" value="ECO:0007669"/>
    <property type="project" value="TreeGrafter"/>
</dbReference>
<organism evidence="9 10">
    <name type="scientific">Monodon monoceros</name>
    <name type="common">Narwhal</name>
    <name type="synonym">Ceratodon monodon</name>
    <dbReference type="NCBI Taxonomy" id="40151"/>
    <lineage>
        <taxon>Eukaryota</taxon>
        <taxon>Metazoa</taxon>
        <taxon>Chordata</taxon>
        <taxon>Craniata</taxon>
        <taxon>Vertebrata</taxon>
        <taxon>Euteleostomi</taxon>
        <taxon>Mammalia</taxon>
        <taxon>Eutheria</taxon>
        <taxon>Laurasiatheria</taxon>
        <taxon>Artiodactyla</taxon>
        <taxon>Whippomorpha</taxon>
        <taxon>Cetacea</taxon>
        <taxon>Odontoceti</taxon>
        <taxon>Monodontidae</taxon>
        <taxon>Monodon</taxon>
    </lineage>
</organism>
<evidence type="ECO:0000256" key="1">
    <source>
        <dbReference type="ARBA" id="ARBA00004251"/>
    </source>
</evidence>
<comment type="caution">
    <text evidence="9">The sequence shown here is derived from an EMBL/GenBank/DDBJ whole genome shotgun (WGS) entry which is preliminary data.</text>
</comment>
<dbReference type="GO" id="GO:0032998">
    <property type="term" value="C:Fc-epsilon receptor I complex"/>
    <property type="evidence" value="ECO:0007669"/>
    <property type="project" value="InterPro"/>
</dbReference>
<keyword evidence="4" id="KW-0391">Immunity</keyword>
<evidence type="ECO:0000256" key="2">
    <source>
        <dbReference type="ARBA" id="ARBA00022475"/>
    </source>
</evidence>
<proteinExistence type="predicted"/>
<dbReference type="GO" id="GO:0019864">
    <property type="term" value="F:IgG binding"/>
    <property type="evidence" value="ECO:0007669"/>
    <property type="project" value="TreeGrafter"/>
</dbReference>
<feature type="non-terminal residue" evidence="9">
    <location>
        <position position="1"/>
    </location>
</feature>
<keyword evidence="5" id="KW-1015">Disulfide bond</keyword>
<feature type="region of interest" description="Disordered" evidence="7">
    <location>
        <begin position="1"/>
        <end position="25"/>
    </location>
</feature>
<dbReference type="GO" id="GO:0002283">
    <property type="term" value="P:neutrophil activation involved in immune response"/>
    <property type="evidence" value="ECO:0007669"/>
    <property type="project" value="TreeGrafter"/>
</dbReference>
<dbReference type="GO" id="GO:0002292">
    <property type="term" value="P:T cell differentiation involved in immune response"/>
    <property type="evidence" value="ECO:0007669"/>
    <property type="project" value="TreeGrafter"/>
</dbReference>
<dbReference type="PANTHER" id="PTHR16803">
    <property type="entry name" value="HIGH AFFINITY IMMUNOGLOBULIN EPSILON RECEPTOR GAMMA-SUBUNIT"/>
    <property type="match status" value="1"/>
</dbReference>
<feature type="transmembrane region" description="Helical" evidence="8">
    <location>
        <begin position="77"/>
        <end position="95"/>
    </location>
</feature>
<dbReference type="Proteomes" id="UP000308365">
    <property type="component" value="Unassembled WGS sequence"/>
</dbReference>